<dbReference type="GO" id="GO:0000724">
    <property type="term" value="P:double-strand break repair via homologous recombination"/>
    <property type="evidence" value="ECO:0007669"/>
    <property type="project" value="InterPro"/>
</dbReference>
<feature type="compositionally biased region" description="Basic and acidic residues" evidence="1">
    <location>
        <begin position="274"/>
        <end position="285"/>
    </location>
</feature>
<feature type="compositionally biased region" description="Basic and acidic residues" evidence="1">
    <location>
        <begin position="144"/>
        <end position="157"/>
    </location>
</feature>
<dbReference type="Proteomes" id="UP000011087">
    <property type="component" value="Unassembled WGS sequence"/>
</dbReference>
<dbReference type="HOGENOM" id="CLU_886956_0_0_1"/>
<dbReference type="AlphaFoldDB" id="L1INH6"/>
<reference evidence="2 4" key="1">
    <citation type="journal article" date="2012" name="Nature">
        <title>Algal genomes reveal evolutionary mosaicism and the fate of nucleomorphs.</title>
        <authorList>
            <consortium name="DOE Joint Genome Institute"/>
            <person name="Curtis B.A."/>
            <person name="Tanifuji G."/>
            <person name="Burki F."/>
            <person name="Gruber A."/>
            <person name="Irimia M."/>
            <person name="Maruyama S."/>
            <person name="Arias M.C."/>
            <person name="Ball S.G."/>
            <person name="Gile G.H."/>
            <person name="Hirakawa Y."/>
            <person name="Hopkins J.F."/>
            <person name="Kuo A."/>
            <person name="Rensing S.A."/>
            <person name="Schmutz J."/>
            <person name="Symeonidi A."/>
            <person name="Elias M."/>
            <person name="Eveleigh R.J."/>
            <person name="Herman E.K."/>
            <person name="Klute M.J."/>
            <person name="Nakayama T."/>
            <person name="Obornik M."/>
            <person name="Reyes-Prieto A."/>
            <person name="Armbrust E.V."/>
            <person name="Aves S.J."/>
            <person name="Beiko R.G."/>
            <person name="Coutinho P."/>
            <person name="Dacks J.B."/>
            <person name="Durnford D.G."/>
            <person name="Fast N.M."/>
            <person name="Green B.R."/>
            <person name="Grisdale C.J."/>
            <person name="Hempel F."/>
            <person name="Henrissat B."/>
            <person name="Hoppner M.P."/>
            <person name="Ishida K."/>
            <person name="Kim E."/>
            <person name="Koreny L."/>
            <person name="Kroth P.G."/>
            <person name="Liu Y."/>
            <person name="Malik S.B."/>
            <person name="Maier U.G."/>
            <person name="McRose D."/>
            <person name="Mock T."/>
            <person name="Neilson J.A."/>
            <person name="Onodera N.T."/>
            <person name="Poole A.M."/>
            <person name="Pritham E.J."/>
            <person name="Richards T.A."/>
            <person name="Rocap G."/>
            <person name="Roy S.W."/>
            <person name="Sarai C."/>
            <person name="Schaack S."/>
            <person name="Shirato S."/>
            <person name="Slamovits C.H."/>
            <person name="Spencer D.F."/>
            <person name="Suzuki S."/>
            <person name="Worden A.Z."/>
            <person name="Zauner S."/>
            <person name="Barry K."/>
            <person name="Bell C."/>
            <person name="Bharti A.K."/>
            <person name="Crow J.A."/>
            <person name="Grimwood J."/>
            <person name="Kramer R."/>
            <person name="Lindquist E."/>
            <person name="Lucas S."/>
            <person name="Salamov A."/>
            <person name="McFadden G.I."/>
            <person name="Lane C.E."/>
            <person name="Keeling P.J."/>
            <person name="Gray M.W."/>
            <person name="Grigoriev I.V."/>
            <person name="Archibald J.M."/>
        </authorList>
    </citation>
    <scope>NUCLEOTIDE SEQUENCE</scope>
    <source>
        <strain evidence="2 4">CCMP2712</strain>
    </source>
</reference>
<dbReference type="PaxDb" id="55529-EKX37647"/>
<evidence type="ECO:0000313" key="3">
    <source>
        <dbReference type="EnsemblProtists" id="EKX37647"/>
    </source>
</evidence>
<sequence>MWNLILSTKQPKKTQKKILYRIYHTKTVKPTNQNRKNRAEKECQATLAGQSGDSWQGFTTGGGRRLQASSTGLKKAEALFSGLAGGEAGRETEEGAEKECQATLAGQSGDSWQGFTTGGGRRLQASSTGLKKAEALFSGLAGEEAGRETEEGAEKECQATLAGQSGDSWQGFTTGGGRRLQASSTGLKKAEALFSGLAGEEAGRETEEGAEKECQATLAGQSGDSWQGFTTGGGRRLQASSTGLKKAEALFSGFDCVEEGESQAECMNGYTNGTRDEASPTDRKMFPSPKKSLDSTGPFVVCISSAVERTLVDE</sequence>
<feature type="region of interest" description="Disordered" evidence="1">
    <location>
        <begin position="267"/>
        <end position="294"/>
    </location>
</feature>
<dbReference type="GO" id="GO:0006355">
    <property type="term" value="P:regulation of DNA-templated transcription"/>
    <property type="evidence" value="ECO:0007669"/>
    <property type="project" value="TreeGrafter"/>
</dbReference>
<dbReference type="KEGG" id="gtt:GUITHDRAFT_144780"/>
<keyword evidence="4" id="KW-1185">Reference proteome</keyword>
<dbReference type="EnsemblProtists" id="EKX37647">
    <property type="protein sequence ID" value="EKX37647"/>
    <property type="gene ID" value="GUITHDRAFT_144780"/>
</dbReference>
<dbReference type="GeneID" id="17294428"/>
<accession>L1INH6</accession>
<reference evidence="3" key="3">
    <citation type="submission" date="2016-03" db="UniProtKB">
        <authorList>
            <consortium name="EnsemblProtists"/>
        </authorList>
    </citation>
    <scope>IDENTIFICATION</scope>
</reference>
<evidence type="ECO:0000256" key="1">
    <source>
        <dbReference type="SAM" id="MobiDB-lite"/>
    </source>
</evidence>
<feature type="compositionally biased region" description="Polar residues" evidence="1">
    <location>
        <begin position="161"/>
        <end position="172"/>
    </location>
</feature>
<protein>
    <submittedName>
        <fullName evidence="2 3">Uncharacterized protein</fullName>
    </submittedName>
</protein>
<feature type="region of interest" description="Disordered" evidence="1">
    <location>
        <begin position="198"/>
        <end position="237"/>
    </location>
</feature>
<dbReference type="EMBL" id="JH993056">
    <property type="protein sequence ID" value="EKX37647.1"/>
    <property type="molecule type" value="Genomic_DNA"/>
</dbReference>
<reference evidence="4" key="2">
    <citation type="submission" date="2012-11" db="EMBL/GenBank/DDBJ databases">
        <authorList>
            <person name="Kuo A."/>
            <person name="Curtis B.A."/>
            <person name="Tanifuji G."/>
            <person name="Burki F."/>
            <person name="Gruber A."/>
            <person name="Irimia M."/>
            <person name="Maruyama S."/>
            <person name="Arias M.C."/>
            <person name="Ball S.G."/>
            <person name="Gile G.H."/>
            <person name="Hirakawa Y."/>
            <person name="Hopkins J.F."/>
            <person name="Rensing S.A."/>
            <person name="Schmutz J."/>
            <person name="Symeonidi A."/>
            <person name="Elias M."/>
            <person name="Eveleigh R.J."/>
            <person name="Herman E.K."/>
            <person name="Klute M.J."/>
            <person name="Nakayama T."/>
            <person name="Obornik M."/>
            <person name="Reyes-Prieto A."/>
            <person name="Armbrust E.V."/>
            <person name="Aves S.J."/>
            <person name="Beiko R.G."/>
            <person name="Coutinho P."/>
            <person name="Dacks J.B."/>
            <person name="Durnford D.G."/>
            <person name="Fast N.M."/>
            <person name="Green B.R."/>
            <person name="Grisdale C."/>
            <person name="Hempe F."/>
            <person name="Henrissat B."/>
            <person name="Hoppner M.P."/>
            <person name="Ishida K.-I."/>
            <person name="Kim E."/>
            <person name="Koreny L."/>
            <person name="Kroth P.G."/>
            <person name="Liu Y."/>
            <person name="Malik S.-B."/>
            <person name="Maier U.G."/>
            <person name="McRose D."/>
            <person name="Mock T."/>
            <person name="Neilson J.A."/>
            <person name="Onodera N.T."/>
            <person name="Poole A.M."/>
            <person name="Pritham E.J."/>
            <person name="Richards T.A."/>
            <person name="Rocap G."/>
            <person name="Roy S.W."/>
            <person name="Sarai C."/>
            <person name="Schaack S."/>
            <person name="Shirato S."/>
            <person name="Slamovits C.H."/>
            <person name="Spencer D.F."/>
            <person name="Suzuki S."/>
            <person name="Worden A.Z."/>
            <person name="Zauner S."/>
            <person name="Barry K."/>
            <person name="Bell C."/>
            <person name="Bharti A.K."/>
            <person name="Crow J.A."/>
            <person name="Grimwood J."/>
            <person name="Kramer R."/>
            <person name="Lindquist E."/>
            <person name="Lucas S."/>
            <person name="Salamov A."/>
            <person name="McFadden G.I."/>
            <person name="Lane C.E."/>
            <person name="Keeling P.J."/>
            <person name="Gray M.W."/>
            <person name="Grigoriev I.V."/>
            <person name="Archibald J.M."/>
        </authorList>
    </citation>
    <scope>NUCLEOTIDE SEQUENCE</scope>
    <source>
        <strain evidence="4">CCMP2712</strain>
    </source>
</reference>
<feature type="region of interest" description="Disordered" evidence="1">
    <location>
        <begin position="143"/>
        <end position="183"/>
    </location>
</feature>
<dbReference type="RefSeq" id="XP_005824627.1">
    <property type="nucleotide sequence ID" value="XM_005824570.1"/>
</dbReference>
<feature type="compositionally biased region" description="Basic and acidic residues" evidence="1">
    <location>
        <begin position="201"/>
        <end position="214"/>
    </location>
</feature>
<dbReference type="STRING" id="905079.L1INH6"/>
<evidence type="ECO:0000313" key="2">
    <source>
        <dbReference type="EMBL" id="EKX37647.1"/>
    </source>
</evidence>
<name>L1INH6_GUITC</name>
<organism evidence="2">
    <name type="scientific">Guillardia theta (strain CCMP2712)</name>
    <name type="common">Cryptophyte</name>
    <dbReference type="NCBI Taxonomy" id="905079"/>
    <lineage>
        <taxon>Eukaryota</taxon>
        <taxon>Cryptophyceae</taxon>
        <taxon>Pyrenomonadales</taxon>
        <taxon>Geminigeraceae</taxon>
        <taxon>Guillardia</taxon>
    </lineage>
</organism>
<dbReference type="PANTHER" id="PTHR11289:SF0">
    <property type="entry name" value="BREAST CANCER TYPE 2 SUSCEPTIBILITY PROTEIN"/>
    <property type="match status" value="1"/>
</dbReference>
<proteinExistence type="predicted"/>
<gene>
    <name evidence="2" type="ORF">GUITHDRAFT_144780</name>
</gene>
<feature type="compositionally biased region" description="Polar residues" evidence="1">
    <location>
        <begin position="218"/>
        <end position="229"/>
    </location>
</feature>
<dbReference type="PANTHER" id="PTHR11289">
    <property type="entry name" value="BREAST CANCER TYPE 2 SUSCEPTIBILITY PROTEIN BRCA2"/>
    <property type="match status" value="1"/>
</dbReference>
<dbReference type="InterPro" id="IPR015525">
    <property type="entry name" value="BRCA2"/>
</dbReference>
<evidence type="ECO:0000313" key="4">
    <source>
        <dbReference type="Proteomes" id="UP000011087"/>
    </source>
</evidence>